<dbReference type="EMBL" id="AWVI01000018">
    <property type="protein sequence ID" value="ERK46802.1"/>
    <property type="molecule type" value="Genomic_DNA"/>
</dbReference>
<evidence type="ECO:0000313" key="2">
    <source>
        <dbReference type="EMBL" id="ERK46802.1"/>
    </source>
</evidence>
<protein>
    <submittedName>
        <fullName evidence="2">Uncharacterized protein</fullName>
    </submittedName>
</protein>
<evidence type="ECO:0000313" key="3">
    <source>
        <dbReference type="Proteomes" id="UP000016658"/>
    </source>
</evidence>
<gene>
    <name evidence="2" type="ORF">HMPREF0367_00351</name>
</gene>
<organism evidence="2 3">
    <name type="scientific">Faecalitalea cylindroides ATCC 27803</name>
    <dbReference type="NCBI Taxonomy" id="649755"/>
    <lineage>
        <taxon>Bacteria</taxon>
        <taxon>Bacillati</taxon>
        <taxon>Bacillota</taxon>
        <taxon>Erysipelotrichia</taxon>
        <taxon>Erysipelotrichales</taxon>
        <taxon>Erysipelotrichaceae</taxon>
        <taxon>Faecalitalea</taxon>
    </lineage>
</organism>
<feature type="transmembrane region" description="Helical" evidence="1">
    <location>
        <begin position="7"/>
        <end position="27"/>
    </location>
</feature>
<comment type="caution">
    <text evidence="2">The sequence shown here is derived from an EMBL/GenBank/DDBJ whole genome shotgun (WGS) entry which is preliminary data.</text>
</comment>
<keyword evidence="1" id="KW-0812">Transmembrane</keyword>
<accession>U2R7X2</accession>
<keyword evidence="1" id="KW-1133">Transmembrane helix</keyword>
<name>U2R7X2_9FIRM</name>
<reference evidence="2 3" key="1">
    <citation type="submission" date="2013-06" db="EMBL/GenBank/DDBJ databases">
        <authorList>
            <person name="Weinstock G."/>
            <person name="Sodergren E."/>
            <person name="Lobos E.A."/>
            <person name="Fulton L."/>
            <person name="Fulton R."/>
            <person name="Courtney L."/>
            <person name="Fronick C."/>
            <person name="O'Laughlin M."/>
            <person name="Godfrey J."/>
            <person name="Wilson R.M."/>
            <person name="Miner T."/>
            <person name="Farmer C."/>
            <person name="Delehaunty K."/>
            <person name="Cordes M."/>
            <person name="Minx P."/>
            <person name="Tomlinson C."/>
            <person name="Chen J."/>
            <person name="Wollam A."/>
            <person name="Pepin K.H."/>
            <person name="Bhonagiri V."/>
            <person name="Zhang X."/>
            <person name="Warren W."/>
            <person name="Mitreva M."/>
            <person name="Mardis E.R."/>
            <person name="Wilson R.K."/>
        </authorList>
    </citation>
    <scope>NUCLEOTIDE SEQUENCE [LARGE SCALE GENOMIC DNA]</scope>
    <source>
        <strain evidence="2 3">ATCC 27803</strain>
    </source>
</reference>
<proteinExistence type="predicted"/>
<sequence length="72" mass="8334">MKDFIKELLFCYIIYILIFIGIALTPFPTIGEGGRTLIFDTLYRRGLIVPFCINSIIVIYLLLKIISNHLKK</sequence>
<dbReference type="AlphaFoldDB" id="U2R7X2"/>
<evidence type="ECO:0000256" key="1">
    <source>
        <dbReference type="SAM" id="Phobius"/>
    </source>
</evidence>
<keyword evidence="1" id="KW-0472">Membrane</keyword>
<dbReference type="HOGENOM" id="CLU_2716462_0_0_9"/>
<dbReference type="Proteomes" id="UP000016658">
    <property type="component" value="Unassembled WGS sequence"/>
</dbReference>
<feature type="transmembrane region" description="Helical" evidence="1">
    <location>
        <begin position="47"/>
        <end position="66"/>
    </location>
</feature>